<comment type="similarity">
    <text evidence="1">Belongs to the RAD52 family.</text>
</comment>
<evidence type="ECO:0000256" key="1">
    <source>
        <dbReference type="ARBA" id="ARBA00006638"/>
    </source>
</evidence>
<dbReference type="GO" id="GO:0006312">
    <property type="term" value="P:mitotic recombination"/>
    <property type="evidence" value="ECO:0007669"/>
    <property type="project" value="TreeGrafter"/>
</dbReference>
<dbReference type="SUPFAM" id="SSF54768">
    <property type="entry name" value="dsRNA-binding domain-like"/>
    <property type="match status" value="1"/>
</dbReference>
<organism evidence="6 7">
    <name type="scientific">Leptidea sinapis</name>
    <dbReference type="NCBI Taxonomy" id="189913"/>
    <lineage>
        <taxon>Eukaryota</taxon>
        <taxon>Metazoa</taxon>
        <taxon>Ecdysozoa</taxon>
        <taxon>Arthropoda</taxon>
        <taxon>Hexapoda</taxon>
        <taxon>Insecta</taxon>
        <taxon>Pterygota</taxon>
        <taxon>Neoptera</taxon>
        <taxon>Endopterygota</taxon>
        <taxon>Lepidoptera</taxon>
        <taxon>Glossata</taxon>
        <taxon>Ditrysia</taxon>
        <taxon>Papilionoidea</taxon>
        <taxon>Pieridae</taxon>
        <taxon>Dismorphiinae</taxon>
        <taxon>Leptidea</taxon>
    </lineage>
</organism>
<name>A0A5E4QLB8_9NEOP</name>
<accession>A0A5E4QLB8</accession>
<feature type="region of interest" description="Disordered" evidence="5">
    <location>
        <begin position="357"/>
        <end position="379"/>
    </location>
</feature>
<evidence type="ECO:0000256" key="3">
    <source>
        <dbReference type="ARBA" id="ARBA00023172"/>
    </source>
</evidence>
<sequence>MQRKPGFPAVNCNIKVPDSSITTESVADDEWEPQHRRQQLINFGHTQWGFNNWNWAVTKQDLELVNGKYTAGVAAFVSVSVKNLDIHRENVGYATSVGVTKGSAIHRARKCAVTNALRETLLSFGGNVATELLELVETKPEVPTPAPVEAQENNQNVANRQPEIKNSPRKDDVPSNVNVPHRVMPTAPLLKNATPNPPIATAHPMPANLPPAANRPPLAANVQRPPQQAIRPNSNVSFVVPVMGGMVPQLYAPPQRLAPPQVYPNYYEYSGPWHFTYETYDRHHGNVNLNFNIPPKNLVVNNRTGAMECKNACRQNPGPEEYQGQNQGCWIKPTIFYDGFWTEQKVKKWVAEQVEKQFPEDSTNKPVSPKAPDHPYNKP</sequence>
<gene>
    <name evidence="6" type="ORF">LSINAPIS_LOCUS10035</name>
</gene>
<dbReference type="GO" id="GO:0000724">
    <property type="term" value="P:double-strand break repair via homologous recombination"/>
    <property type="evidence" value="ECO:0007669"/>
    <property type="project" value="TreeGrafter"/>
</dbReference>
<protein>
    <submittedName>
        <fullName evidence="6">Uncharacterized protein</fullName>
    </submittedName>
</protein>
<dbReference type="Gene3D" id="3.30.390.80">
    <property type="entry name" value="DNA repair protein Rad52/59/22"/>
    <property type="match status" value="1"/>
</dbReference>
<feature type="region of interest" description="Disordered" evidence="5">
    <location>
        <begin position="140"/>
        <end position="176"/>
    </location>
</feature>
<proteinExistence type="inferred from homology"/>
<keyword evidence="4" id="KW-0234">DNA repair</keyword>
<reference evidence="6 7" key="1">
    <citation type="submission" date="2017-07" db="EMBL/GenBank/DDBJ databases">
        <authorList>
            <person name="Talla V."/>
            <person name="Backstrom N."/>
        </authorList>
    </citation>
    <scope>NUCLEOTIDE SEQUENCE [LARGE SCALE GENOMIC DNA]</scope>
</reference>
<dbReference type="GO" id="GO:0045002">
    <property type="term" value="P:double-strand break repair via single-strand annealing"/>
    <property type="evidence" value="ECO:0007669"/>
    <property type="project" value="TreeGrafter"/>
</dbReference>
<evidence type="ECO:0000256" key="4">
    <source>
        <dbReference type="ARBA" id="ARBA00023204"/>
    </source>
</evidence>
<dbReference type="Pfam" id="PF04098">
    <property type="entry name" value="Rad52_Rad22"/>
    <property type="match status" value="1"/>
</dbReference>
<dbReference type="Proteomes" id="UP000324832">
    <property type="component" value="Unassembled WGS sequence"/>
</dbReference>
<keyword evidence="2" id="KW-0227">DNA damage</keyword>
<evidence type="ECO:0000313" key="7">
    <source>
        <dbReference type="Proteomes" id="UP000324832"/>
    </source>
</evidence>
<evidence type="ECO:0000256" key="5">
    <source>
        <dbReference type="SAM" id="MobiDB-lite"/>
    </source>
</evidence>
<dbReference type="PANTHER" id="PTHR12132:SF1">
    <property type="entry name" value="DNA REPAIR PROTEIN RAD52 HOMOLOG"/>
    <property type="match status" value="1"/>
</dbReference>
<dbReference type="InterPro" id="IPR007232">
    <property type="entry name" value="Rad52_Rad59_Rad22"/>
</dbReference>
<dbReference type="PANTHER" id="PTHR12132">
    <property type="entry name" value="DNA REPAIR AND RECOMBINATION PROTEIN RAD52, RAD59"/>
    <property type="match status" value="1"/>
</dbReference>
<feature type="compositionally biased region" description="Basic and acidic residues" evidence="5">
    <location>
        <begin position="162"/>
        <end position="173"/>
    </location>
</feature>
<dbReference type="GO" id="GO:0005634">
    <property type="term" value="C:nucleus"/>
    <property type="evidence" value="ECO:0007669"/>
    <property type="project" value="TreeGrafter"/>
</dbReference>
<evidence type="ECO:0000256" key="2">
    <source>
        <dbReference type="ARBA" id="ARBA00022763"/>
    </source>
</evidence>
<evidence type="ECO:0000313" key="6">
    <source>
        <dbReference type="EMBL" id="VVC99093.1"/>
    </source>
</evidence>
<dbReference type="InterPro" id="IPR041247">
    <property type="entry name" value="Rad52_fam"/>
</dbReference>
<keyword evidence="7" id="KW-1185">Reference proteome</keyword>
<keyword evidence="3" id="KW-0233">DNA recombination</keyword>
<dbReference type="AlphaFoldDB" id="A0A5E4QLB8"/>
<dbReference type="EMBL" id="FZQP02003967">
    <property type="protein sequence ID" value="VVC99093.1"/>
    <property type="molecule type" value="Genomic_DNA"/>
</dbReference>
<dbReference type="InterPro" id="IPR042525">
    <property type="entry name" value="Rad52_Rad59_Rad22_sf"/>
</dbReference>